<dbReference type="PANTHER" id="PTHR20963">
    <property type="entry name" value="MULTIPLE INOSITOL POLYPHOSPHATE PHOSPHATASE-RELATED"/>
    <property type="match status" value="1"/>
</dbReference>
<dbReference type="InterPro" id="IPR000560">
    <property type="entry name" value="His_Pase_clade-2"/>
</dbReference>
<feature type="signal peptide" evidence="4">
    <location>
        <begin position="1"/>
        <end position="23"/>
    </location>
</feature>
<dbReference type="FunFam" id="3.40.50.1240:FF:000033">
    <property type="entry name" value="Chromosome 12, whole genome shotgun sequence"/>
    <property type="match status" value="1"/>
</dbReference>
<evidence type="ECO:0000256" key="4">
    <source>
        <dbReference type="SAM" id="SignalP"/>
    </source>
</evidence>
<dbReference type="PANTHER" id="PTHR20963:SF55">
    <property type="entry name" value="PHOSPHATASE, PUTATIVE-RELATED"/>
    <property type="match status" value="1"/>
</dbReference>
<dbReference type="EMBL" id="CAUWAG010000006">
    <property type="protein sequence ID" value="CAJ2503387.1"/>
    <property type="molecule type" value="Genomic_DNA"/>
</dbReference>
<name>A0AAI8YG06_9PEZI</name>
<dbReference type="Pfam" id="PF00328">
    <property type="entry name" value="His_Phos_2"/>
    <property type="match status" value="1"/>
</dbReference>
<evidence type="ECO:0000256" key="2">
    <source>
        <dbReference type="ARBA" id="ARBA00012632"/>
    </source>
</evidence>
<dbReference type="GO" id="GO:0016158">
    <property type="term" value="F:inositol hexakisphosphate 3-phosphatase activity"/>
    <property type="evidence" value="ECO:0007669"/>
    <property type="project" value="UniProtKB-EC"/>
</dbReference>
<keyword evidence="4" id="KW-0732">Signal</keyword>
<comment type="similarity">
    <text evidence="1">Belongs to the histidine acid phosphatase family.</text>
</comment>
<dbReference type="InterPro" id="IPR029033">
    <property type="entry name" value="His_PPase_superfam"/>
</dbReference>
<dbReference type="Proteomes" id="UP001295740">
    <property type="component" value="Unassembled WGS sequence"/>
</dbReference>
<keyword evidence="3" id="KW-0378">Hydrolase</keyword>
<dbReference type="EC" id="3.1.3.8" evidence="2"/>
<evidence type="ECO:0000256" key="1">
    <source>
        <dbReference type="ARBA" id="ARBA00005375"/>
    </source>
</evidence>
<feature type="chain" id="PRO_5042605897" description="3-phytase" evidence="4">
    <location>
        <begin position="24"/>
        <end position="560"/>
    </location>
</feature>
<keyword evidence="6" id="KW-1185">Reference proteome</keyword>
<gene>
    <name evidence="5" type="ORF">KHLLAP_LOCUS3855</name>
</gene>
<proteinExistence type="inferred from homology"/>
<dbReference type="Gene3D" id="3.40.50.1240">
    <property type="entry name" value="Phosphoglycerate mutase-like"/>
    <property type="match status" value="1"/>
</dbReference>
<protein>
    <recommendedName>
        <fullName evidence="2">3-phytase</fullName>
        <ecNumber evidence="2">3.1.3.8</ecNumber>
    </recommendedName>
</protein>
<reference evidence="5" key="1">
    <citation type="submission" date="2023-10" db="EMBL/GenBank/DDBJ databases">
        <authorList>
            <person name="Hackl T."/>
        </authorList>
    </citation>
    <scope>NUCLEOTIDE SEQUENCE</scope>
</reference>
<evidence type="ECO:0000313" key="6">
    <source>
        <dbReference type="Proteomes" id="UP001295740"/>
    </source>
</evidence>
<evidence type="ECO:0000313" key="5">
    <source>
        <dbReference type="EMBL" id="CAJ2503387.1"/>
    </source>
</evidence>
<dbReference type="SUPFAM" id="SSF53254">
    <property type="entry name" value="Phosphoglycerate mutase-like"/>
    <property type="match status" value="1"/>
</dbReference>
<accession>A0AAI8YG06</accession>
<evidence type="ECO:0000256" key="3">
    <source>
        <dbReference type="ARBA" id="ARBA00022801"/>
    </source>
</evidence>
<dbReference type="PROSITE" id="PS00616">
    <property type="entry name" value="HIS_ACID_PHOSPHAT_1"/>
    <property type="match status" value="1"/>
</dbReference>
<dbReference type="InterPro" id="IPR033379">
    <property type="entry name" value="Acid_Pase_AS"/>
</dbReference>
<organism evidence="5 6">
    <name type="scientific">Anthostomella pinea</name>
    <dbReference type="NCBI Taxonomy" id="933095"/>
    <lineage>
        <taxon>Eukaryota</taxon>
        <taxon>Fungi</taxon>
        <taxon>Dikarya</taxon>
        <taxon>Ascomycota</taxon>
        <taxon>Pezizomycotina</taxon>
        <taxon>Sordariomycetes</taxon>
        <taxon>Xylariomycetidae</taxon>
        <taxon>Xylariales</taxon>
        <taxon>Xylariaceae</taxon>
        <taxon>Anthostomella</taxon>
    </lineage>
</organism>
<comment type="caution">
    <text evidence="5">The sequence shown here is derived from an EMBL/GenBank/DDBJ whole genome shotgun (WGS) entry which is preliminary data.</text>
</comment>
<dbReference type="AlphaFoldDB" id="A0AAI8YG06"/>
<dbReference type="CDD" id="cd07061">
    <property type="entry name" value="HP_HAP_like"/>
    <property type="match status" value="1"/>
</dbReference>
<sequence length="560" mass="59911">MQQFAPVAGAGAVLALLAQTAAGATISAAPKVGSPTSDAYPPAGTTVDSVLFPPESLVSFPGPTPTGVEPAAAQTAPLYPYNLGPSNQFPLVAPQPHGEDKSSKIDITKYWGNLSPWYSLSSADYGLPDASPLAPEGCSITQVQLLYRHGARYPTSDAAPAQFAAKLANATKTRFEVSGSLAFLSDWTYKLGAELLTPFGRSQEFLLGLQHRQLYGHLLNNFTAAGTIPVFRTESQDRMVKTAENFAAGFFGVPEYLDEVNIEILVEAAGVNNSGAPYEVCTNADVATRGSIGSTVAALFAEDAFNATLARLNSQVSGLNFTPTDAVAMLQLCSYETVALGYSAFCGLFSEEDFKNYEYTYDLSFYYNNGPGSPVSASQGKGYLQEFVARFTGEYPEGWSALNTTFDNSSTYFPLNQSIYADATHEVVVLDTLTAFNLSALFAGPPLSASGNRKQNNFVASKAVPFATHFTAQVLECAAYTPSKQIRFIVNDAVIPVADSYPGCPKDPHGLCSFDNVVSVLQDRIDEIDFDYDCFANYTATAGHDYNGRAPRENVGYPGL</sequence>
<dbReference type="GO" id="GO:0003993">
    <property type="term" value="F:acid phosphatase activity"/>
    <property type="evidence" value="ECO:0007669"/>
    <property type="project" value="TreeGrafter"/>
</dbReference>